<evidence type="ECO:0000313" key="1">
    <source>
        <dbReference type="EMBL" id="KAF7079052.1"/>
    </source>
</evidence>
<dbReference type="EMBL" id="CM022226">
    <property type="protein sequence ID" value="KAF7079052.1"/>
    <property type="molecule type" value="Genomic_DNA"/>
</dbReference>
<protein>
    <submittedName>
        <fullName evidence="1">Uncharacterized protein</fullName>
    </submittedName>
</protein>
<dbReference type="AlphaFoldDB" id="A0A9R1I985"/>
<feature type="non-terminal residue" evidence="1">
    <location>
        <position position="1"/>
    </location>
</feature>
<gene>
    <name evidence="1" type="ORF">CFC21_083357</name>
</gene>
<name>A0A9R1I985_WHEAT</name>
<comment type="caution">
    <text evidence="1">The sequence shown here is derived from an EMBL/GenBank/DDBJ whole genome shotgun (WGS) entry which is preliminary data.</text>
</comment>
<accession>A0A9R1I985</accession>
<organism evidence="1">
    <name type="scientific">Triticum aestivum</name>
    <name type="common">Wheat</name>
    <dbReference type="NCBI Taxonomy" id="4565"/>
    <lineage>
        <taxon>Eukaryota</taxon>
        <taxon>Viridiplantae</taxon>
        <taxon>Streptophyta</taxon>
        <taxon>Embryophyta</taxon>
        <taxon>Tracheophyta</taxon>
        <taxon>Spermatophyta</taxon>
        <taxon>Magnoliopsida</taxon>
        <taxon>Liliopsida</taxon>
        <taxon>Poales</taxon>
        <taxon>Poaceae</taxon>
        <taxon>BOP clade</taxon>
        <taxon>Pooideae</taxon>
        <taxon>Triticodae</taxon>
        <taxon>Triticeae</taxon>
        <taxon>Triticinae</taxon>
        <taxon>Triticum</taxon>
    </lineage>
</organism>
<reference evidence="1" key="1">
    <citation type="journal article" date="2017" name="Gigascience">
        <title>The first near-complete assembly of the hexaploid bread wheat genome, Triticum aestivum.</title>
        <authorList>
            <person name="Zimin A.V."/>
            <person name="Puiu D."/>
            <person name="Hall R."/>
            <person name="Kingan S."/>
            <person name="Clavijo B.J."/>
            <person name="Salzberg S.L."/>
        </authorList>
    </citation>
    <scope>NUCLEOTIDE SEQUENCE</scope>
    <source>
        <tissue evidence="1">Leaf</tissue>
    </source>
</reference>
<sequence length="28" mass="3352">EAWGVANRLDLVRPIIEQPEYNLFSRHK</sequence>
<proteinExistence type="predicted"/>
<dbReference type="Proteomes" id="UP000815260">
    <property type="component" value="Chromosome 6A"/>
</dbReference>
<feature type="non-terminal residue" evidence="1">
    <location>
        <position position="28"/>
    </location>
</feature>
<reference evidence="1" key="2">
    <citation type="submission" date="2020-03" db="EMBL/GenBank/DDBJ databases">
        <title>The second near-complete assembly of the hexaploid bread wheat (Triticum aestivum) genome.</title>
        <authorList>
            <person name="Zimin A.V."/>
            <person name="Puiu D."/>
            <person name="Shumante A."/>
            <person name="Alonge M."/>
            <person name="Salzberg S.L."/>
        </authorList>
    </citation>
    <scope>NUCLEOTIDE SEQUENCE</scope>
    <source>
        <tissue evidence="1">Leaf</tissue>
    </source>
</reference>